<evidence type="ECO:0000313" key="1">
    <source>
        <dbReference type="EMBL" id="VAW60772.1"/>
    </source>
</evidence>
<gene>
    <name evidence="1" type="ORF">MNBD_GAMMA08-1324</name>
</gene>
<reference evidence="1" key="1">
    <citation type="submission" date="2018-06" db="EMBL/GenBank/DDBJ databases">
        <authorList>
            <person name="Zhirakovskaya E."/>
        </authorList>
    </citation>
    <scope>NUCLEOTIDE SEQUENCE</scope>
</reference>
<protein>
    <submittedName>
        <fullName evidence="1">Uncharacterized protein</fullName>
    </submittedName>
</protein>
<accession>A0A3B0XBH7</accession>
<proteinExistence type="predicted"/>
<sequence>MTNSISGLKGRLKQFDNTIIGKAGHGGADRVRFKHQNYEQLIKTYLFLFHQTIDFLWTSIPIKSILDCVMSISESVNEGLYFHIMALAALVANPRRTEIGSLWTGESLCLEQRNNKWTY</sequence>
<organism evidence="1">
    <name type="scientific">hydrothermal vent metagenome</name>
    <dbReference type="NCBI Taxonomy" id="652676"/>
    <lineage>
        <taxon>unclassified sequences</taxon>
        <taxon>metagenomes</taxon>
        <taxon>ecological metagenomes</taxon>
    </lineage>
</organism>
<name>A0A3B0XBH7_9ZZZZ</name>
<dbReference type="AlphaFoldDB" id="A0A3B0XBH7"/>
<dbReference type="EMBL" id="UOFH01000162">
    <property type="protein sequence ID" value="VAW60772.1"/>
    <property type="molecule type" value="Genomic_DNA"/>
</dbReference>